<evidence type="ECO:0000313" key="3">
    <source>
        <dbReference type="Proteomes" id="UP000789342"/>
    </source>
</evidence>
<accession>A0A9N9FTK4</accession>
<gene>
    <name evidence="2" type="ORF">AMORRO_LOCUS5766</name>
</gene>
<dbReference type="OrthoDB" id="10414040at2759"/>
<evidence type="ECO:0000313" key="2">
    <source>
        <dbReference type="EMBL" id="CAG8555344.1"/>
    </source>
</evidence>
<reference evidence="2" key="1">
    <citation type="submission" date="2021-06" db="EMBL/GenBank/DDBJ databases">
        <authorList>
            <person name="Kallberg Y."/>
            <person name="Tangrot J."/>
            <person name="Rosling A."/>
        </authorList>
    </citation>
    <scope>NUCLEOTIDE SEQUENCE</scope>
    <source>
        <strain evidence="2">CL551</strain>
    </source>
</reference>
<organism evidence="2 3">
    <name type="scientific">Acaulospora morrowiae</name>
    <dbReference type="NCBI Taxonomy" id="94023"/>
    <lineage>
        <taxon>Eukaryota</taxon>
        <taxon>Fungi</taxon>
        <taxon>Fungi incertae sedis</taxon>
        <taxon>Mucoromycota</taxon>
        <taxon>Glomeromycotina</taxon>
        <taxon>Glomeromycetes</taxon>
        <taxon>Diversisporales</taxon>
        <taxon>Acaulosporaceae</taxon>
        <taxon>Acaulospora</taxon>
    </lineage>
</organism>
<evidence type="ECO:0000256" key="1">
    <source>
        <dbReference type="SAM" id="MobiDB-lite"/>
    </source>
</evidence>
<dbReference type="Proteomes" id="UP000789342">
    <property type="component" value="Unassembled WGS sequence"/>
</dbReference>
<comment type="caution">
    <text evidence="2">The sequence shown here is derived from an EMBL/GenBank/DDBJ whole genome shotgun (WGS) entry which is preliminary data.</text>
</comment>
<dbReference type="EMBL" id="CAJVPV010003600">
    <property type="protein sequence ID" value="CAG8555344.1"/>
    <property type="molecule type" value="Genomic_DNA"/>
</dbReference>
<dbReference type="AlphaFoldDB" id="A0A9N9FTK4"/>
<feature type="region of interest" description="Disordered" evidence="1">
    <location>
        <begin position="1"/>
        <end position="39"/>
    </location>
</feature>
<dbReference type="SUPFAM" id="SSF47095">
    <property type="entry name" value="HMG-box"/>
    <property type="match status" value="1"/>
</dbReference>
<proteinExistence type="predicted"/>
<name>A0A9N9FTK4_9GLOM</name>
<dbReference type="Gene3D" id="1.10.30.10">
    <property type="entry name" value="High mobility group box domain"/>
    <property type="match status" value="1"/>
</dbReference>
<protein>
    <submittedName>
        <fullName evidence="2">10226_t:CDS:1</fullName>
    </submittedName>
</protein>
<keyword evidence="3" id="KW-1185">Reference proteome</keyword>
<dbReference type="CDD" id="cd01389">
    <property type="entry name" value="HMG-box_ROX1-like"/>
    <property type="match status" value="1"/>
</dbReference>
<sequence length="435" mass="49368">MSEQTQLQLLVPSSSPSSPCSPPSHNPQDEDPQGHDLLPAFKSYPQIKPKFPPQLNPRDLIVTKKSQDETLPPIISRVPNAFIIYRKQFVKSAREQGYFLPMTVISSMASASWENEDEEVKLEYKRIAKEVLKCKKEMYPKVSNRKRKDKWNIVHYRPRSLKNGGRRTSVKKEEIRDQNTDMSFGDDATKANGVSDCCDTIGNDVNWSVYLTPALSESTSSLSSRSSVSSPTFGLTPQDHKISDLLSEIFNNSDIHKNDDITSSTGLLNFDHLTPTSTHSSPVLSNELIAKNHEDCTESNFYGSDTCEVKRSNDETNKQNQIDLTNFEFADDSERQKFEELYNTHYQLLSNFVPNFEIPNEFLNLIPDGSITGSNNEFFDSSYNDFNNMNNEFYNLNDSFNNTYGNECTEENGIFNNCPNFDLSNSLGIYKHNGV</sequence>
<dbReference type="InterPro" id="IPR036910">
    <property type="entry name" value="HMG_box_dom_sf"/>
</dbReference>